<reference evidence="4" key="1">
    <citation type="journal article" date="2014" name="Int. J. Syst. Evol. Microbiol.">
        <title>Complete genome sequence of Corynebacterium casei LMG S-19264T (=DSM 44701T), isolated from a smear-ripened cheese.</title>
        <authorList>
            <consortium name="US DOE Joint Genome Institute (JGI-PGF)"/>
            <person name="Walter F."/>
            <person name="Albersmeier A."/>
            <person name="Kalinowski J."/>
            <person name="Ruckert C."/>
        </authorList>
    </citation>
    <scope>NUCLEOTIDE SEQUENCE [LARGE SCALE GENOMIC DNA]</scope>
    <source>
        <strain evidence="4">CCM 7472</strain>
    </source>
</reference>
<dbReference type="RefSeq" id="WP_382209055.1">
    <property type="nucleotide sequence ID" value="NZ_JBHSZH010000005.1"/>
</dbReference>
<evidence type="ECO:0000313" key="6">
    <source>
        <dbReference type="Proteomes" id="UP001596407"/>
    </source>
</evidence>
<feature type="transmembrane region" description="Helical" evidence="2">
    <location>
        <begin position="127"/>
        <end position="149"/>
    </location>
</feature>
<reference evidence="4" key="3">
    <citation type="submission" date="2024-09" db="EMBL/GenBank/DDBJ databases">
        <authorList>
            <person name="Sun Q."/>
        </authorList>
    </citation>
    <scope>NUCLEOTIDE SEQUENCE</scope>
    <source>
        <strain evidence="4">CCM 7472</strain>
    </source>
</reference>
<evidence type="ECO:0000256" key="1">
    <source>
        <dbReference type="SAM" id="MobiDB-lite"/>
    </source>
</evidence>
<keyword evidence="2" id="KW-1133">Transmembrane helix</keyword>
<gene>
    <name evidence="4" type="ORF">ACFQJ6_04795</name>
    <name evidence="5" type="ORF">ACFQJ6_23430</name>
</gene>
<dbReference type="EMBL" id="JBHSZH010000005">
    <property type="protein sequence ID" value="MFC7082581.1"/>
    <property type="molecule type" value="Genomic_DNA"/>
</dbReference>
<dbReference type="EMBL" id="JBHSZH010000005">
    <property type="protein sequence ID" value="MFC7079562.1"/>
    <property type="molecule type" value="Genomic_DNA"/>
</dbReference>
<dbReference type="Pfam" id="PF09335">
    <property type="entry name" value="VTT_dom"/>
    <property type="match status" value="1"/>
</dbReference>
<proteinExistence type="predicted"/>
<sequence length="156" mass="16031">MADHARRGPRGVRLRSRRRISGRARRNDGERAPAVSRRALRRRGVGTGRAPRRLGRAVLRRDGRPSGMVASRLAPAPSDPVSAAAGLSGVSTGAFVAGTAVGEVPWTVAAVLAGSSLDRLSTAGLNAIGWELLAAAAAVAVALLAGPAYRAASARR</sequence>
<name>A0ABD5WK84_9EURY</name>
<dbReference type="Proteomes" id="UP001596407">
    <property type="component" value="Unassembled WGS sequence"/>
</dbReference>
<evidence type="ECO:0000256" key="2">
    <source>
        <dbReference type="SAM" id="Phobius"/>
    </source>
</evidence>
<comment type="caution">
    <text evidence="4">The sequence shown here is derived from an EMBL/GenBank/DDBJ whole genome shotgun (WGS) entry which is preliminary data.</text>
</comment>
<organism evidence="4 6">
    <name type="scientific">Halorussus caseinilyticus</name>
    <dbReference type="NCBI Taxonomy" id="3034025"/>
    <lineage>
        <taxon>Archaea</taxon>
        <taxon>Methanobacteriati</taxon>
        <taxon>Methanobacteriota</taxon>
        <taxon>Stenosarchaea group</taxon>
        <taxon>Halobacteria</taxon>
        <taxon>Halobacteriales</taxon>
        <taxon>Haladaptataceae</taxon>
        <taxon>Halorussus</taxon>
    </lineage>
</organism>
<feature type="compositionally biased region" description="Basic residues" evidence="1">
    <location>
        <begin position="7"/>
        <end position="24"/>
    </location>
</feature>
<feature type="region of interest" description="Disordered" evidence="1">
    <location>
        <begin position="1"/>
        <end position="61"/>
    </location>
</feature>
<protein>
    <submittedName>
        <fullName evidence="4">VTT domain-containing protein</fullName>
    </submittedName>
</protein>
<evidence type="ECO:0000259" key="3">
    <source>
        <dbReference type="Pfam" id="PF09335"/>
    </source>
</evidence>
<evidence type="ECO:0000313" key="5">
    <source>
        <dbReference type="EMBL" id="MFC7082581.1"/>
    </source>
</evidence>
<dbReference type="AlphaFoldDB" id="A0ABD5WK84"/>
<reference evidence="6" key="2">
    <citation type="journal article" date="2019" name="Int. J. Syst. Evol. Microbiol.">
        <title>The Global Catalogue of Microorganisms (GCM) 10K type strain sequencing project: providing services to taxonomists for standard genome sequencing and annotation.</title>
        <authorList>
            <consortium name="The Broad Institute Genomics Platform"/>
            <consortium name="The Broad Institute Genome Sequencing Center for Infectious Disease"/>
            <person name="Wu L."/>
            <person name="Ma J."/>
        </authorList>
    </citation>
    <scope>NUCLEOTIDE SEQUENCE [LARGE SCALE GENOMIC DNA]</scope>
    <source>
        <strain evidence="6">DT72</strain>
    </source>
</reference>
<feature type="domain" description="VTT" evidence="3">
    <location>
        <begin position="40"/>
        <end position="115"/>
    </location>
</feature>
<keyword evidence="2" id="KW-0812">Transmembrane</keyword>
<accession>A0ABD5WK84</accession>
<feature type="compositionally biased region" description="Basic residues" evidence="1">
    <location>
        <begin position="38"/>
        <end position="55"/>
    </location>
</feature>
<keyword evidence="2" id="KW-0472">Membrane</keyword>
<dbReference type="InterPro" id="IPR032816">
    <property type="entry name" value="VTT_dom"/>
</dbReference>
<keyword evidence="6" id="KW-1185">Reference proteome</keyword>
<evidence type="ECO:0000313" key="4">
    <source>
        <dbReference type="EMBL" id="MFC7079562.1"/>
    </source>
</evidence>